<evidence type="ECO:0000256" key="2">
    <source>
        <dbReference type="ARBA" id="ARBA00022598"/>
    </source>
</evidence>
<comment type="caution">
    <text evidence="5">The sequence shown here is derived from an EMBL/GenBank/DDBJ whole genome shotgun (WGS) entry which is preliminary data.</text>
</comment>
<proteinExistence type="inferred from homology"/>
<dbReference type="Pfam" id="PF00501">
    <property type="entry name" value="AMP-binding"/>
    <property type="match status" value="1"/>
</dbReference>
<dbReference type="PANTHER" id="PTHR43201:SF5">
    <property type="entry name" value="MEDIUM-CHAIN ACYL-COA LIGASE ACSF2, MITOCHONDRIAL"/>
    <property type="match status" value="1"/>
</dbReference>
<dbReference type="Gene3D" id="3.40.50.12780">
    <property type="entry name" value="N-terminal domain of ligase-like"/>
    <property type="match status" value="1"/>
</dbReference>
<comment type="similarity">
    <text evidence="1">Belongs to the ATP-dependent AMP-binding enzyme family.</text>
</comment>
<feature type="domain" description="AMP-dependent synthetase/ligase" evidence="3">
    <location>
        <begin position="50"/>
        <end position="456"/>
    </location>
</feature>
<sequence length="615" mass="68232">MTDDEKQLTNSELDDILLNDPNNPVKIVPREDGLGHKFQYPFTSMADMWKQVAEKFSDREYLVSESRRATYHEVYRLSCIVAHGLQHDHGMQKGDRIAIVSRNTIEYVVLFWAANLLGCIVTGVNAFQKDEVIAACINLVGAKMVVMDSGAYKVLEPYLVALTKAQTIAGQRSYGRVQGLMVIASRDVEKPPSRRERTWLTHPRCRVDDWDDAVGRWTHHYPKRKAPSVSIRLQDTALILFTSGTTSLPKAVYSSNDQVISSVLAGVWYALREFVRLLGELPEGGLPSIRKTLCMVPLFHVMGLHSVLLSSTVTGDVVAFMHKYTPEKARELIKREQLTGLLGIGYMVKEIMTKSSDVDSITTFAAGGAAPPESLSKVPQDHQGILMGANGYGLTETNSGVVANMGLAYLQRPRSIGEPAPFLQVKICDASTGKELPRGTPGELWIRAPNVAMGYYNNPKATKEAFDEERFFHSGDLAVMDSDGFLWILDRIKDLIIRKGENISCITVESAVLQHASVKDCAAIGLRDEDVGERVAILCVVEPGSTVSAQAIVDLAATSLPRHAVPDYVWLRTVPLPRNATGKVLKTDLRLELEKHVEEEKKRGARVRWEPRSRL</sequence>
<keyword evidence="6" id="KW-1185">Reference proteome</keyword>
<dbReference type="InterPro" id="IPR020845">
    <property type="entry name" value="AMP-binding_CS"/>
</dbReference>
<protein>
    <submittedName>
        <fullName evidence="5">Amp-dependent synthetase and ligase</fullName>
    </submittedName>
</protein>
<evidence type="ECO:0000259" key="4">
    <source>
        <dbReference type="Pfam" id="PF13193"/>
    </source>
</evidence>
<accession>A0A0M9VND4</accession>
<evidence type="ECO:0000259" key="3">
    <source>
        <dbReference type="Pfam" id="PF00501"/>
    </source>
</evidence>
<dbReference type="EMBL" id="LGAV01000007">
    <property type="protein sequence ID" value="KOS13239.1"/>
    <property type="molecule type" value="Genomic_DNA"/>
</dbReference>
<dbReference type="InterPro" id="IPR000873">
    <property type="entry name" value="AMP-dep_synth/lig_dom"/>
</dbReference>
<dbReference type="OrthoDB" id="10253115at2759"/>
<dbReference type="InterPro" id="IPR045851">
    <property type="entry name" value="AMP-bd_C_sf"/>
</dbReference>
<dbReference type="Gene3D" id="3.30.300.30">
    <property type="match status" value="1"/>
</dbReference>
<dbReference type="AlphaFoldDB" id="A0A0M9VND4"/>
<name>A0A0M9VND4_9BASI</name>
<evidence type="ECO:0000313" key="6">
    <source>
        <dbReference type="Proteomes" id="UP000037751"/>
    </source>
</evidence>
<dbReference type="InterPro" id="IPR042099">
    <property type="entry name" value="ANL_N_sf"/>
</dbReference>
<dbReference type="Pfam" id="PF13193">
    <property type="entry name" value="AMP-binding_C"/>
    <property type="match status" value="1"/>
</dbReference>
<dbReference type="RefSeq" id="XP_017990871.1">
    <property type="nucleotide sequence ID" value="XM_018135958.1"/>
</dbReference>
<organism evidence="5 6">
    <name type="scientific">Malassezia pachydermatis</name>
    <dbReference type="NCBI Taxonomy" id="77020"/>
    <lineage>
        <taxon>Eukaryota</taxon>
        <taxon>Fungi</taxon>
        <taxon>Dikarya</taxon>
        <taxon>Basidiomycota</taxon>
        <taxon>Ustilaginomycotina</taxon>
        <taxon>Malasseziomycetes</taxon>
        <taxon>Malasseziales</taxon>
        <taxon>Malasseziaceae</taxon>
        <taxon>Malassezia</taxon>
    </lineage>
</organism>
<gene>
    <name evidence="5" type="ORF">Malapachy_1454</name>
</gene>
<evidence type="ECO:0000256" key="1">
    <source>
        <dbReference type="ARBA" id="ARBA00006432"/>
    </source>
</evidence>
<dbReference type="GeneID" id="28727833"/>
<dbReference type="VEuPathDB" id="FungiDB:Malapachy_1454"/>
<keyword evidence="2 5" id="KW-0436">Ligase</keyword>
<dbReference type="PROSITE" id="PS00455">
    <property type="entry name" value="AMP_BINDING"/>
    <property type="match status" value="1"/>
</dbReference>
<dbReference type="CDD" id="cd04433">
    <property type="entry name" value="AFD_class_I"/>
    <property type="match status" value="1"/>
</dbReference>
<dbReference type="InterPro" id="IPR025110">
    <property type="entry name" value="AMP-bd_C"/>
</dbReference>
<dbReference type="SUPFAM" id="SSF56801">
    <property type="entry name" value="Acetyl-CoA synthetase-like"/>
    <property type="match status" value="1"/>
</dbReference>
<feature type="domain" description="AMP-binding enzyme C-terminal" evidence="4">
    <location>
        <begin position="508"/>
        <end position="583"/>
    </location>
</feature>
<dbReference type="Proteomes" id="UP000037751">
    <property type="component" value="Unassembled WGS sequence"/>
</dbReference>
<reference evidence="5 6" key="1">
    <citation type="submission" date="2015-07" db="EMBL/GenBank/DDBJ databases">
        <title>Draft Genome Sequence of Malassezia furfur CBS1878 and Malassezia pachydermatis CBS1879.</title>
        <authorList>
            <person name="Triana S."/>
            <person name="Ohm R."/>
            <person name="Gonzalez A."/>
            <person name="DeCock H."/>
            <person name="Restrepo S."/>
            <person name="Celis A."/>
        </authorList>
    </citation>
    <scope>NUCLEOTIDE SEQUENCE [LARGE SCALE GENOMIC DNA]</scope>
    <source>
        <strain evidence="5 6">CBS 1879</strain>
    </source>
</reference>
<dbReference type="STRING" id="77020.A0A0M9VND4"/>
<dbReference type="GO" id="GO:0006631">
    <property type="term" value="P:fatty acid metabolic process"/>
    <property type="evidence" value="ECO:0007669"/>
    <property type="project" value="TreeGrafter"/>
</dbReference>
<dbReference type="PANTHER" id="PTHR43201">
    <property type="entry name" value="ACYL-COA SYNTHETASE"/>
    <property type="match status" value="1"/>
</dbReference>
<dbReference type="GO" id="GO:0031956">
    <property type="term" value="F:medium-chain fatty acid-CoA ligase activity"/>
    <property type="evidence" value="ECO:0007669"/>
    <property type="project" value="TreeGrafter"/>
</dbReference>
<evidence type="ECO:0000313" key="5">
    <source>
        <dbReference type="EMBL" id="KOS13239.1"/>
    </source>
</evidence>